<sequence>MQEKMQMRLSRCDVKCSRTNWFPEMKLGTQARCAHAICVAQVISGNMPEERLAFRSTVIAAQIAKNVAERLLFHFPWAVPQTVSKTIPAKLT</sequence>
<comment type="caution">
    <text evidence="1">The sequence shown here is derived from an EMBL/GenBank/DDBJ whole genome shotgun (WGS) entry which is preliminary data.</text>
</comment>
<protein>
    <submittedName>
        <fullName evidence="1">Uncharacterized protein</fullName>
    </submittedName>
</protein>
<evidence type="ECO:0000313" key="2">
    <source>
        <dbReference type="Proteomes" id="UP000499080"/>
    </source>
</evidence>
<evidence type="ECO:0000313" key="1">
    <source>
        <dbReference type="EMBL" id="GBN29728.1"/>
    </source>
</evidence>
<keyword evidence="2" id="KW-1185">Reference proteome</keyword>
<reference evidence="1 2" key="1">
    <citation type="journal article" date="2019" name="Sci. Rep.">
        <title>Orb-weaving spider Araneus ventricosus genome elucidates the spidroin gene catalogue.</title>
        <authorList>
            <person name="Kono N."/>
            <person name="Nakamura H."/>
            <person name="Ohtoshi R."/>
            <person name="Moran D.A.P."/>
            <person name="Shinohara A."/>
            <person name="Yoshida Y."/>
            <person name="Fujiwara M."/>
            <person name="Mori M."/>
            <person name="Tomita M."/>
            <person name="Arakawa K."/>
        </authorList>
    </citation>
    <scope>NUCLEOTIDE SEQUENCE [LARGE SCALE GENOMIC DNA]</scope>
</reference>
<proteinExistence type="predicted"/>
<dbReference type="Proteomes" id="UP000499080">
    <property type="component" value="Unassembled WGS sequence"/>
</dbReference>
<gene>
    <name evidence="1" type="ORF">AVEN_20419_1</name>
</gene>
<accession>A0A4Y2MRE7</accession>
<name>A0A4Y2MRE7_ARAVE</name>
<organism evidence="1 2">
    <name type="scientific">Araneus ventricosus</name>
    <name type="common">Orbweaver spider</name>
    <name type="synonym">Epeira ventricosa</name>
    <dbReference type="NCBI Taxonomy" id="182803"/>
    <lineage>
        <taxon>Eukaryota</taxon>
        <taxon>Metazoa</taxon>
        <taxon>Ecdysozoa</taxon>
        <taxon>Arthropoda</taxon>
        <taxon>Chelicerata</taxon>
        <taxon>Arachnida</taxon>
        <taxon>Araneae</taxon>
        <taxon>Araneomorphae</taxon>
        <taxon>Entelegynae</taxon>
        <taxon>Araneoidea</taxon>
        <taxon>Araneidae</taxon>
        <taxon>Araneus</taxon>
    </lineage>
</organism>
<dbReference type="AlphaFoldDB" id="A0A4Y2MRE7"/>
<dbReference type="EMBL" id="BGPR01124477">
    <property type="protein sequence ID" value="GBN29728.1"/>
    <property type="molecule type" value="Genomic_DNA"/>
</dbReference>